<dbReference type="AlphaFoldDB" id="A0A549TG10"/>
<dbReference type="Pfam" id="PF08808">
    <property type="entry name" value="RES"/>
    <property type="match status" value="1"/>
</dbReference>
<dbReference type="InterPro" id="IPR014914">
    <property type="entry name" value="RES_dom"/>
</dbReference>
<dbReference type="RefSeq" id="WP_142881040.1">
    <property type="nucleotide sequence ID" value="NZ_VJMG01000009.1"/>
</dbReference>
<accession>A0A549TG10</accession>
<reference evidence="2 3" key="1">
    <citation type="submission" date="2019-07" db="EMBL/GenBank/DDBJ databases">
        <title>Ln-dependent methylotrophs.</title>
        <authorList>
            <person name="Tani A."/>
        </authorList>
    </citation>
    <scope>NUCLEOTIDE SEQUENCE [LARGE SCALE GENOMIC DNA]</scope>
    <source>
        <strain evidence="2 3">SM12</strain>
    </source>
</reference>
<dbReference type="EMBL" id="VJMG01000009">
    <property type="protein sequence ID" value="TRL41546.1"/>
    <property type="molecule type" value="Genomic_DNA"/>
</dbReference>
<comment type="caution">
    <text evidence="2">The sequence shown here is derived from an EMBL/GenBank/DDBJ whole genome shotgun (WGS) entry which is preliminary data.</text>
</comment>
<name>A0A549TG10_9HYPH</name>
<protein>
    <submittedName>
        <fullName evidence="2">RES domain-containing protein</fullName>
    </submittedName>
</protein>
<evidence type="ECO:0000313" key="2">
    <source>
        <dbReference type="EMBL" id="TRL41546.1"/>
    </source>
</evidence>
<sequence length="189" mass="20805">MPLFAHSHLEKVERSGDLVRISGLFFRSVPSDHADQVLTPPVSDKAGRYHRPGQPILYTSATLDWSIIAVSGYMRDDNRPRVVVPLRIDDALVLDQHDEGACLRLGIDRDLSNESWTRALAEGREPGSWRNADKARACGADGLVDRSRMIPGGWHLNLFRWNDLGGPKVTVCGGPIDIKLSSGGAKWGL</sequence>
<evidence type="ECO:0000313" key="3">
    <source>
        <dbReference type="Proteomes" id="UP000316801"/>
    </source>
</evidence>
<evidence type="ECO:0000259" key="1">
    <source>
        <dbReference type="Pfam" id="PF08808"/>
    </source>
</evidence>
<feature type="domain" description="RES" evidence="1">
    <location>
        <begin position="40"/>
        <end position="162"/>
    </location>
</feature>
<dbReference type="Proteomes" id="UP000316801">
    <property type="component" value="Unassembled WGS sequence"/>
</dbReference>
<gene>
    <name evidence="2" type="ORF">FNA46_03915</name>
</gene>
<keyword evidence="3" id="KW-1185">Reference proteome</keyword>
<proteinExistence type="predicted"/>
<organism evidence="2 3">
    <name type="scientific">Rhizobium straminoryzae</name>
    <dbReference type="NCBI Taxonomy" id="1387186"/>
    <lineage>
        <taxon>Bacteria</taxon>
        <taxon>Pseudomonadati</taxon>
        <taxon>Pseudomonadota</taxon>
        <taxon>Alphaproteobacteria</taxon>
        <taxon>Hyphomicrobiales</taxon>
        <taxon>Rhizobiaceae</taxon>
        <taxon>Rhizobium/Agrobacterium group</taxon>
        <taxon>Rhizobium</taxon>
    </lineage>
</organism>